<comment type="caution">
    <text evidence="1">The sequence shown here is derived from an EMBL/GenBank/DDBJ whole genome shotgun (WGS) entry which is preliminary data.</text>
</comment>
<dbReference type="EMBL" id="BKAB01000003">
    <property type="protein sequence ID" value="GEP22727.1"/>
    <property type="molecule type" value="Genomic_DNA"/>
</dbReference>
<gene>
    <name evidence="1" type="ORF">LDI01_03200</name>
</gene>
<dbReference type="Proteomes" id="UP000321409">
    <property type="component" value="Unassembled WGS sequence"/>
</dbReference>
<keyword evidence="2" id="KW-1185">Reference proteome</keyword>
<accession>A0ABQ0X9M9</accession>
<organism evidence="1 2">
    <name type="scientific">Lentilactobacillus diolivorans</name>
    <dbReference type="NCBI Taxonomy" id="179838"/>
    <lineage>
        <taxon>Bacteria</taxon>
        <taxon>Bacillati</taxon>
        <taxon>Bacillota</taxon>
        <taxon>Bacilli</taxon>
        <taxon>Lactobacillales</taxon>
        <taxon>Lactobacillaceae</taxon>
        <taxon>Lentilactobacillus</taxon>
    </lineage>
</organism>
<reference evidence="1 2" key="1">
    <citation type="submission" date="2019-07" db="EMBL/GenBank/DDBJ databases">
        <title>Whole genome shotgun sequence of Lactobacillus diolivorans NBRC 107869.</title>
        <authorList>
            <person name="Hosoyama A."/>
            <person name="Uohara A."/>
            <person name="Ohji S."/>
            <person name="Ichikawa N."/>
        </authorList>
    </citation>
    <scope>NUCLEOTIDE SEQUENCE [LARGE SCALE GENOMIC DNA]</scope>
    <source>
        <strain evidence="1 2">NBRC 107869</strain>
    </source>
</reference>
<evidence type="ECO:0000313" key="1">
    <source>
        <dbReference type="EMBL" id="GEP22727.1"/>
    </source>
</evidence>
<evidence type="ECO:0000313" key="2">
    <source>
        <dbReference type="Proteomes" id="UP000321409"/>
    </source>
</evidence>
<proteinExistence type="predicted"/>
<name>A0ABQ0X9M9_9LACO</name>
<sequence length="54" mass="6143">MNDLFAIIESNFEMKGQQHYAKATSNKKAIESKSFLDNHPSDSNLIICRICRPS</sequence>
<protein>
    <submittedName>
        <fullName evidence="1">Uncharacterized protein</fullName>
    </submittedName>
</protein>